<evidence type="ECO:0000259" key="1">
    <source>
        <dbReference type="Pfam" id="PF19289"/>
    </source>
</evidence>
<feature type="domain" description="Metalloprotease TldD/E C-terminal" evidence="1">
    <location>
        <begin position="103"/>
        <end position="326"/>
    </location>
</feature>
<dbReference type="EMBL" id="DMZY01000250">
    <property type="protein sequence ID" value="HAV93174.1"/>
    <property type="molecule type" value="Genomic_DNA"/>
</dbReference>
<evidence type="ECO:0000313" key="4">
    <source>
        <dbReference type="Proteomes" id="UP000264062"/>
    </source>
</evidence>
<dbReference type="InterPro" id="IPR045569">
    <property type="entry name" value="Metalloprtase-TldD/E_C"/>
</dbReference>
<dbReference type="Gene3D" id="3.30.2290.10">
    <property type="entry name" value="PmbA/TldD superfamily"/>
    <property type="match status" value="1"/>
</dbReference>
<dbReference type="Pfam" id="PF19289">
    <property type="entry name" value="PmbA_TldD_3rd"/>
    <property type="match status" value="1"/>
</dbReference>
<dbReference type="InterPro" id="IPR045570">
    <property type="entry name" value="Metalloprtase-TldD/E_cen_dom"/>
</dbReference>
<comment type="caution">
    <text evidence="3">The sequence shown here is derived from an EMBL/GenBank/DDBJ whole genome shotgun (WGS) entry which is preliminary data.</text>
</comment>
<feature type="non-terminal residue" evidence="3">
    <location>
        <position position="1"/>
    </location>
</feature>
<sequence>EDVLPQKRADMVKSAVKMCSKEKMSAAGIMSNTAIVFAIANSKGLFAHNENTNATFSITAQTKNSSGWSEDSQTSIKKLNVIKDAETAINKAKMSKNPKSIEPGKYTVILEPAAVADIISFLSYTVFNGLRYAEGRTFLSGKLKERVADAKVNLYDDAFIEGIGGIPFDMEGFPKKKLHLIEKGVFKEIPTDRRVAEMLKMENTGHSLGADDEYGPLPLNLHIENGDKSLEKMIDTTKKGILVTQFHYVNILDPMKTLITGMTRNGIFLIEDGKVKQGLKNLRFTQSIMETLMNVDMIGDKTLVQSVGFGGGFSVPAMKVRDFHFTSKTEF</sequence>
<evidence type="ECO:0000259" key="2">
    <source>
        <dbReference type="Pfam" id="PF19290"/>
    </source>
</evidence>
<dbReference type="SUPFAM" id="SSF111283">
    <property type="entry name" value="Putative modulator of DNA gyrase, PmbA/TldD"/>
    <property type="match status" value="1"/>
</dbReference>
<dbReference type="GO" id="GO:0008237">
    <property type="term" value="F:metallopeptidase activity"/>
    <property type="evidence" value="ECO:0007669"/>
    <property type="project" value="InterPro"/>
</dbReference>
<dbReference type="AlphaFoldDB" id="A0A350HCA8"/>
<dbReference type="GO" id="GO:0006508">
    <property type="term" value="P:proteolysis"/>
    <property type="evidence" value="ECO:0007669"/>
    <property type="project" value="InterPro"/>
</dbReference>
<feature type="domain" description="Metalloprotease TldD/E central" evidence="2">
    <location>
        <begin position="5"/>
        <end position="94"/>
    </location>
</feature>
<protein>
    <submittedName>
        <fullName evidence="3">TldD/PmbA family protein</fullName>
    </submittedName>
</protein>
<accession>A0A350HCA8</accession>
<proteinExistence type="predicted"/>
<dbReference type="PANTHER" id="PTHR43666:SF1">
    <property type="entry name" value="CONSERVED PROTEIN"/>
    <property type="match status" value="1"/>
</dbReference>
<evidence type="ECO:0000313" key="3">
    <source>
        <dbReference type="EMBL" id="HAV93174.1"/>
    </source>
</evidence>
<dbReference type="Pfam" id="PF19290">
    <property type="entry name" value="PmbA_TldD_2nd"/>
    <property type="match status" value="1"/>
</dbReference>
<reference evidence="3 4" key="1">
    <citation type="journal article" date="2018" name="Nat. Biotechnol.">
        <title>A standardized bacterial taxonomy based on genome phylogeny substantially revises the tree of life.</title>
        <authorList>
            <person name="Parks D.H."/>
            <person name="Chuvochina M."/>
            <person name="Waite D.W."/>
            <person name="Rinke C."/>
            <person name="Skarshewski A."/>
            <person name="Chaumeil P.A."/>
            <person name="Hugenholtz P."/>
        </authorList>
    </citation>
    <scope>NUCLEOTIDE SEQUENCE [LARGE SCALE GENOMIC DNA]</scope>
    <source>
        <strain evidence="3">UBA9956</strain>
    </source>
</reference>
<name>A0A350HCA8_UNCW3</name>
<dbReference type="InterPro" id="IPR035068">
    <property type="entry name" value="TldD/PmbA_N"/>
</dbReference>
<gene>
    <name evidence="3" type="ORF">DCW38_08370</name>
</gene>
<dbReference type="PANTHER" id="PTHR43666">
    <property type="entry name" value="TLDD PROTEIN"/>
    <property type="match status" value="1"/>
</dbReference>
<organism evidence="3 4">
    <name type="scientific">candidate division WOR-3 bacterium</name>
    <dbReference type="NCBI Taxonomy" id="2052148"/>
    <lineage>
        <taxon>Bacteria</taxon>
        <taxon>Bacteria division WOR-3</taxon>
    </lineage>
</organism>
<dbReference type="Proteomes" id="UP000264062">
    <property type="component" value="Unassembled WGS sequence"/>
</dbReference>
<dbReference type="InterPro" id="IPR036059">
    <property type="entry name" value="TldD/PmbA_sf"/>
</dbReference>